<keyword evidence="3" id="KW-0808">Transferase</keyword>
<dbReference type="PANTHER" id="PTHR13610:SF11">
    <property type="entry name" value="METHYLTRANSFERASE DOMAIN-CONTAINING PROTEIN"/>
    <property type="match status" value="1"/>
</dbReference>
<evidence type="ECO:0000256" key="1">
    <source>
        <dbReference type="ARBA" id="ARBA00010633"/>
    </source>
</evidence>
<dbReference type="GO" id="GO:0032259">
    <property type="term" value="P:methylation"/>
    <property type="evidence" value="ECO:0007669"/>
    <property type="project" value="UniProtKB-KW"/>
</dbReference>
<dbReference type="GO" id="GO:0005739">
    <property type="term" value="C:mitochondrion"/>
    <property type="evidence" value="ECO:0007669"/>
    <property type="project" value="TreeGrafter"/>
</dbReference>
<evidence type="ECO:0000313" key="10">
    <source>
        <dbReference type="Proteomes" id="UP001152797"/>
    </source>
</evidence>
<dbReference type="GO" id="GO:1905706">
    <property type="term" value="P:regulation of mitochondrial ATP synthesis coupled proton transport"/>
    <property type="evidence" value="ECO:0007669"/>
    <property type="project" value="TreeGrafter"/>
</dbReference>
<feature type="compositionally biased region" description="Basic and acidic residues" evidence="5">
    <location>
        <begin position="462"/>
        <end position="480"/>
    </location>
</feature>
<dbReference type="InterPro" id="IPR026170">
    <property type="entry name" value="FAM173A/B"/>
</dbReference>
<evidence type="ECO:0000259" key="6">
    <source>
        <dbReference type="Pfam" id="PF13649"/>
    </source>
</evidence>
<dbReference type="InterPro" id="IPR041698">
    <property type="entry name" value="Methyltransf_25"/>
</dbReference>
<comment type="similarity">
    <text evidence="1">Belongs to the ANT/ATPSC lysine N-methyltransferase family.</text>
</comment>
<feature type="region of interest" description="Disordered" evidence="5">
    <location>
        <begin position="513"/>
        <end position="544"/>
    </location>
</feature>
<keyword evidence="4" id="KW-0949">S-adenosyl-L-methionine</keyword>
<evidence type="ECO:0000313" key="7">
    <source>
        <dbReference type="EMBL" id="CAI4004075.1"/>
    </source>
</evidence>
<keyword evidence="2" id="KW-0489">Methyltransferase</keyword>
<dbReference type="OrthoDB" id="66144at2759"/>
<dbReference type="Proteomes" id="UP001152797">
    <property type="component" value="Unassembled WGS sequence"/>
</dbReference>
<proteinExistence type="inferred from homology"/>
<dbReference type="SUPFAM" id="SSF53335">
    <property type="entry name" value="S-adenosyl-L-methionine-dependent methyltransferases"/>
    <property type="match status" value="1"/>
</dbReference>
<dbReference type="Pfam" id="PF13649">
    <property type="entry name" value="Methyltransf_25"/>
    <property type="match status" value="1"/>
</dbReference>
<dbReference type="InterPro" id="IPR029063">
    <property type="entry name" value="SAM-dependent_MTases_sf"/>
</dbReference>
<organism evidence="7">
    <name type="scientific">Cladocopium goreaui</name>
    <dbReference type="NCBI Taxonomy" id="2562237"/>
    <lineage>
        <taxon>Eukaryota</taxon>
        <taxon>Sar</taxon>
        <taxon>Alveolata</taxon>
        <taxon>Dinophyceae</taxon>
        <taxon>Suessiales</taxon>
        <taxon>Symbiodiniaceae</taxon>
        <taxon>Cladocopium</taxon>
    </lineage>
</organism>
<evidence type="ECO:0000256" key="2">
    <source>
        <dbReference type="ARBA" id="ARBA00022603"/>
    </source>
</evidence>
<dbReference type="Gene3D" id="2.60.120.620">
    <property type="entry name" value="q2cbj1_9rhob like domain"/>
    <property type="match status" value="1"/>
</dbReference>
<dbReference type="EMBL" id="CAMXCT010003358">
    <property type="protein sequence ID" value="CAI4004075.1"/>
    <property type="molecule type" value="Genomic_DNA"/>
</dbReference>
<dbReference type="EMBL" id="CAMXCT030003358">
    <property type="protein sequence ID" value="CAL4791387.1"/>
    <property type="molecule type" value="Genomic_DNA"/>
</dbReference>
<keyword evidence="10" id="KW-1185">Reference proteome</keyword>
<accession>A0A9P1GAW9</accession>
<feature type="domain" description="Methyltransferase" evidence="6">
    <location>
        <begin position="68"/>
        <end position="126"/>
    </location>
</feature>
<dbReference type="GO" id="GO:0016279">
    <property type="term" value="F:protein-lysine N-methyltransferase activity"/>
    <property type="evidence" value="ECO:0007669"/>
    <property type="project" value="InterPro"/>
</dbReference>
<dbReference type="EMBL" id="CAMXCT020003358">
    <property type="protein sequence ID" value="CAL1157450.1"/>
    <property type="molecule type" value="Genomic_DNA"/>
</dbReference>
<dbReference type="PANTHER" id="PTHR13610">
    <property type="entry name" value="METHYLTRANSFERASE DOMAIN-CONTAINING PROTEIN"/>
    <property type="match status" value="1"/>
</dbReference>
<feature type="region of interest" description="Disordered" evidence="5">
    <location>
        <begin position="614"/>
        <end position="651"/>
    </location>
</feature>
<reference evidence="7" key="1">
    <citation type="submission" date="2022-10" db="EMBL/GenBank/DDBJ databases">
        <authorList>
            <person name="Chen Y."/>
            <person name="Dougan E. K."/>
            <person name="Chan C."/>
            <person name="Rhodes N."/>
            <person name="Thang M."/>
        </authorList>
    </citation>
    <scope>NUCLEOTIDE SEQUENCE</scope>
</reference>
<evidence type="ECO:0000256" key="3">
    <source>
        <dbReference type="ARBA" id="ARBA00022679"/>
    </source>
</evidence>
<name>A0A9P1GAW9_9DINO</name>
<dbReference type="Gene3D" id="3.40.50.150">
    <property type="entry name" value="Vaccinia Virus protein VP39"/>
    <property type="match status" value="1"/>
</dbReference>
<feature type="region of interest" description="Disordered" evidence="5">
    <location>
        <begin position="454"/>
        <end position="489"/>
    </location>
</feature>
<comment type="caution">
    <text evidence="7">The sequence shown here is derived from an EMBL/GenBank/DDBJ whole genome shotgun (WGS) entry which is preliminary data.</text>
</comment>
<feature type="compositionally biased region" description="Polar residues" evidence="5">
    <location>
        <begin position="533"/>
        <end position="544"/>
    </location>
</feature>
<dbReference type="AlphaFoldDB" id="A0A9P1GAW9"/>
<sequence length="685" mass="75396">MVDACEDEQTALLKKYVLSRKEELEKLADAEDSAAGPLSVSPFVPCAASRIPYILQAARLGPEDVLWDLGCGDGVVLIEAAKRCGCRCVGLDIDQPCIDLARARAAEAGVEQLCSWVRCDMLQLPQGTLAGALALPPATVALAFLTAHGLVRLAKWLHQEWQQGSSRGLRVVTCVESLDSAVDFMEADALFADTNELCWPVCRDLERWGVFVVPPFGEEISTWSASSKPLQLLRCEAEATEAALLRALPEADVQRLDELGRVLLAEDAGDEEGVDLFATSEAGFHKAAEAALHRLEQHRVLYLHSLDVGRRLSETDRQFLKDLEGQLLSLIRSEDATRWGLLSHRSVALRSLEYHAYTDGGSVMDPEHRDDSSLLTISVLLSRSEDFRGGAFSTFNGNERVEHPMQRGDGVLFLSEKRHNVSAVEGDRRTLVLELWDALLGADPVLGALAAQSAQQTRLSRRSHEEESRQRLDKEMEDKPVPQPMTEETLRTDGCDEMNRVLRTIATEPVDVPAVGSDKKLPASFQGEEAPSKPSSPVRMSQSETRYQWRSSVDTSLRRLMLNMEMDSDESLRDFAHQARCNHLDQIFDWYKTHGGKEVRKEIQRANAPAFVRYSQDGPVMPGSLRVPKTPKMEKKAAPASPSGKKDMQLPSLGRVVSSPALVAAGSLNVESPAGSPLHTPKASK</sequence>
<evidence type="ECO:0000256" key="5">
    <source>
        <dbReference type="SAM" id="MobiDB-lite"/>
    </source>
</evidence>
<dbReference type="CDD" id="cd02440">
    <property type="entry name" value="AdoMet_MTases"/>
    <property type="match status" value="1"/>
</dbReference>
<evidence type="ECO:0000313" key="9">
    <source>
        <dbReference type="EMBL" id="CAL4791387.1"/>
    </source>
</evidence>
<evidence type="ECO:0000256" key="4">
    <source>
        <dbReference type="ARBA" id="ARBA00022691"/>
    </source>
</evidence>
<gene>
    <name evidence="7" type="ORF">C1SCF055_LOCUS29892</name>
</gene>
<reference evidence="8" key="2">
    <citation type="submission" date="2024-04" db="EMBL/GenBank/DDBJ databases">
        <authorList>
            <person name="Chen Y."/>
            <person name="Shah S."/>
            <person name="Dougan E. K."/>
            <person name="Thang M."/>
            <person name="Chan C."/>
        </authorList>
    </citation>
    <scope>NUCLEOTIDE SEQUENCE [LARGE SCALE GENOMIC DNA]</scope>
</reference>
<protein>
    <submittedName>
        <fullName evidence="9">Neurofilament heavy polypeptide</fullName>
    </submittedName>
</protein>
<evidence type="ECO:0000313" key="8">
    <source>
        <dbReference type="EMBL" id="CAL1157450.1"/>
    </source>
</evidence>